<dbReference type="GO" id="GO:0062129">
    <property type="term" value="C:chitin-based extracellular matrix"/>
    <property type="evidence" value="ECO:0007669"/>
    <property type="project" value="TreeGrafter"/>
</dbReference>
<keyword evidence="4" id="KW-0472">Membrane</keyword>
<reference evidence="5" key="1">
    <citation type="submission" date="2020-08" db="EMBL/GenBank/DDBJ databases">
        <title>Genome sequencing and assembly of the red palm weevil Rhynchophorus ferrugineus.</title>
        <authorList>
            <person name="Dias G.B."/>
            <person name="Bergman C.M."/>
            <person name="Manee M."/>
        </authorList>
    </citation>
    <scope>NUCLEOTIDE SEQUENCE</scope>
    <source>
        <strain evidence="5">AA-2017</strain>
        <tissue evidence="5">Whole larva</tissue>
    </source>
</reference>
<comment type="caution">
    <text evidence="5">The sequence shown here is derived from an EMBL/GenBank/DDBJ whole genome shotgun (WGS) entry which is preliminary data.</text>
</comment>
<dbReference type="InterPro" id="IPR050468">
    <property type="entry name" value="Cuticle_Struct_Prot"/>
</dbReference>
<dbReference type="GO" id="GO:0008010">
    <property type="term" value="F:structural constituent of chitin-based larval cuticle"/>
    <property type="evidence" value="ECO:0007669"/>
    <property type="project" value="TreeGrafter"/>
</dbReference>
<gene>
    <name evidence="5" type="ORF">GWI33_017743</name>
</gene>
<feature type="transmembrane region" description="Helical" evidence="4">
    <location>
        <begin position="20"/>
        <end position="38"/>
    </location>
</feature>
<dbReference type="PANTHER" id="PTHR10380:SF173">
    <property type="entry name" value="CUTICULAR PROTEIN 47EF, ISOFORM C-RELATED"/>
    <property type="match status" value="1"/>
</dbReference>
<evidence type="ECO:0000313" key="5">
    <source>
        <dbReference type="EMBL" id="KAF7269288.1"/>
    </source>
</evidence>
<dbReference type="PROSITE" id="PS00233">
    <property type="entry name" value="CHIT_BIND_RR_1"/>
    <property type="match status" value="1"/>
</dbReference>
<dbReference type="InterPro" id="IPR000618">
    <property type="entry name" value="Insect_cuticle"/>
</dbReference>
<evidence type="ECO:0000256" key="3">
    <source>
        <dbReference type="SAM" id="MobiDB-lite"/>
    </source>
</evidence>
<feature type="compositionally biased region" description="Basic and acidic residues" evidence="3">
    <location>
        <begin position="139"/>
        <end position="161"/>
    </location>
</feature>
<keyword evidence="4" id="KW-0812">Transmembrane</keyword>
<proteinExistence type="predicted"/>
<dbReference type="AlphaFoldDB" id="A0A834HY57"/>
<evidence type="ECO:0000313" key="6">
    <source>
        <dbReference type="Proteomes" id="UP000625711"/>
    </source>
</evidence>
<evidence type="ECO:0000256" key="1">
    <source>
        <dbReference type="ARBA" id="ARBA00022460"/>
    </source>
</evidence>
<dbReference type="InterPro" id="IPR031311">
    <property type="entry name" value="CHIT_BIND_RR_consensus"/>
</dbReference>
<dbReference type="Pfam" id="PF00379">
    <property type="entry name" value="Chitin_bind_4"/>
    <property type="match status" value="1"/>
</dbReference>
<accession>A0A834HY57</accession>
<dbReference type="OrthoDB" id="6761795at2759"/>
<keyword evidence="6" id="KW-1185">Reference proteome</keyword>
<feature type="region of interest" description="Disordered" evidence="3">
    <location>
        <begin position="133"/>
        <end position="161"/>
    </location>
</feature>
<evidence type="ECO:0000256" key="2">
    <source>
        <dbReference type="PROSITE-ProRule" id="PRU00497"/>
    </source>
</evidence>
<name>A0A834HY57_RHYFE</name>
<keyword evidence="4" id="KW-1133">Transmembrane helix</keyword>
<protein>
    <submittedName>
        <fullName evidence="5">Uncharacterized protein</fullName>
    </submittedName>
</protein>
<dbReference type="PRINTS" id="PR00947">
    <property type="entry name" value="CUTICLE"/>
</dbReference>
<keyword evidence="1 2" id="KW-0193">Cuticle</keyword>
<dbReference type="Proteomes" id="UP000625711">
    <property type="component" value="Unassembled WGS sequence"/>
</dbReference>
<organism evidence="5 6">
    <name type="scientific">Rhynchophorus ferrugineus</name>
    <name type="common">Red palm weevil</name>
    <name type="synonym">Curculio ferrugineus</name>
    <dbReference type="NCBI Taxonomy" id="354439"/>
    <lineage>
        <taxon>Eukaryota</taxon>
        <taxon>Metazoa</taxon>
        <taxon>Ecdysozoa</taxon>
        <taxon>Arthropoda</taxon>
        <taxon>Hexapoda</taxon>
        <taxon>Insecta</taxon>
        <taxon>Pterygota</taxon>
        <taxon>Neoptera</taxon>
        <taxon>Endopterygota</taxon>
        <taxon>Coleoptera</taxon>
        <taxon>Polyphaga</taxon>
        <taxon>Cucujiformia</taxon>
        <taxon>Curculionidae</taxon>
        <taxon>Dryophthorinae</taxon>
        <taxon>Rhynchophorus</taxon>
    </lineage>
</organism>
<dbReference type="EMBL" id="JAACXV010014245">
    <property type="protein sequence ID" value="KAF7269288.1"/>
    <property type="molecule type" value="Genomic_DNA"/>
</dbReference>
<evidence type="ECO:0000256" key="4">
    <source>
        <dbReference type="SAM" id="Phobius"/>
    </source>
</evidence>
<dbReference type="PANTHER" id="PTHR10380">
    <property type="entry name" value="CUTICLE PROTEIN"/>
    <property type="match status" value="1"/>
</dbReference>
<sequence>MAVSIRPGRSYGFRPIMERILTIFIVGLSFLIAGLAAVDESKATILQYNYENKGDGRYKYSFETSNGLKKDETGEETPSIHDASENAAFVKGSFSFTGADGVVYSVNYFADEAGFHPEGDHIKIPPFTPWIPGQPIDDGQYKEDNSGNYKPDKSGNYKPEADEQDAFIPKPKQGGNNFINGERILNAYQTTPKPQTPVTPRYLPTMEPKYISGERILDTFLAPRKKPSLTTKYLPATSTEPYRSGESILSDYQKSNRVTPNYLPSSISSGNGKSDNTISKDIIQKAYFNKPTPHPDILLHSTPTEPNLITSDQLPKASENRLIRFDGLKTKIRVTN</sequence>
<dbReference type="PROSITE" id="PS51155">
    <property type="entry name" value="CHIT_BIND_RR_2"/>
    <property type="match status" value="1"/>
</dbReference>